<keyword evidence="1" id="KW-0812">Transmembrane</keyword>
<keyword evidence="1" id="KW-1133">Transmembrane helix</keyword>
<proteinExistence type="predicted"/>
<feature type="transmembrane region" description="Helical" evidence="1">
    <location>
        <begin position="62"/>
        <end position="84"/>
    </location>
</feature>
<gene>
    <name evidence="2" type="ordered locus">Bcell_3510</name>
</gene>
<keyword evidence="3" id="KW-1185">Reference proteome</keyword>
<organism evidence="2 3">
    <name type="scientific">Evansella cellulosilytica (strain ATCC 21833 / DSM 2522 / FERM P-1141 / JCM 9156 / N-4)</name>
    <name type="common">Bacillus cellulosilyticus</name>
    <dbReference type="NCBI Taxonomy" id="649639"/>
    <lineage>
        <taxon>Bacteria</taxon>
        <taxon>Bacillati</taxon>
        <taxon>Bacillota</taxon>
        <taxon>Bacilli</taxon>
        <taxon>Bacillales</taxon>
        <taxon>Bacillaceae</taxon>
        <taxon>Evansella</taxon>
    </lineage>
</organism>
<name>E6TQX7_EVAC2</name>
<dbReference type="RefSeq" id="WP_013490083.1">
    <property type="nucleotide sequence ID" value="NC_014829.1"/>
</dbReference>
<dbReference type="EMBL" id="CP002394">
    <property type="protein sequence ID" value="ADU31752.1"/>
    <property type="molecule type" value="Genomic_DNA"/>
</dbReference>
<reference evidence="2 3" key="1">
    <citation type="submission" date="2010-12" db="EMBL/GenBank/DDBJ databases">
        <title>Complete sequence of Bacillus cellulosilyticus DSM 2522.</title>
        <authorList>
            <consortium name="US DOE Joint Genome Institute"/>
            <person name="Lucas S."/>
            <person name="Copeland A."/>
            <person name="Lapidus A."/>
            <person name="Cheng J.-F."/>
            <person name="Bruce D."/>
            <person name="Goodwin L."/>
            <person name="Pitluck S."/>
            <person name="Chertkov O."/>
            <person name="Detter J.C."/>
            <person name="Han C."/>
            <person name="Tapia R."/>
            <person name="Land M."/>
            <person name="Hauser L."/>
            <person name="Jeffries C."/>
            <person name="Kyrpides N."/>
            <person name="Ivanova N."/>
            <person name="Mikhailova N."/>
            <person name="Brumm P."/>
            <person name="Mead D."/>
            <person name="Woyke T."/>
        </authorList>
    </citation>
    <scope>NUCLEOTIDE SEQUENCE [LARGE SCALE GENOMIC DNA]</scope>
    <source>
        <strain evidence="3">ATCC 21833 / DSM 2522 / FERM P-1141 / JCM 9156 / N-4</strain>
    </source>
</reference>
<evidence type="ECO:0000313" key="2">
    <source>
        <dbReference type="EMBL" id="ADU31752.1"/>
    </source>
</evidence>
<feature type="transmembrane region" description="Helical" evidence="1">
    <location>
        <begin position="7"/>
        <end position="24"/>
    </location>
</feature>
<protein>
    <submittedName>
        <fullName evidence="2">Uncharacterized protein</fullName>
    </submittedName>
</protein>
<keyword evidence="1" id="KW-0472">Membrane</keyword>
<evidence type="ECO:0000256" key="1">
    <source>
        <dbReference type="SAM" id="Phobius"/>
    </source>
</evidence>
<dbReference type="Proteomes" id="UP000001401">
    <property type="component" value="Chromosome"/>
</dbReference>
<dbReference type="AlphaFoldDB" id="E6TQX7"/>
<dbReference type="KEGG" id="bco:Bcell_3510"/>
<dbReference type="HOGENOM" id="CLU_2505774_0_0_9"/>
<accession>E6TQX7</accession>
<sequence length="85" mass="9551" precursor="true">MLKYKIAINVISTIIVFIFVFLGYGISNMAESNTPVYNPFIFAPLFLLILGAIFQQIKKTELIGLIVVVLAVKYCLLFLVQSIVH</sequence>
<evidence type="ECO:0000313" key="3">
    <source>
        <dbReference type="Proteomes" id="UP000001401"/>
    </source>
</evidence>
<feature type="transmembrane region" description="Helical" evidence="1">
    <location>
        <begin position="36"/>
        <end position="55"/>
    </location>
</feature>